<gene>
    <name evidence="3" type="ORF">SAMN04487779_1003130</name>
</gene>
<sequence>MPPEQDLPLTSRGGAEVICHRPAGPVTIRRFLGEAAALARRLPASGHAVNLCADRYRMLLGFAAALLRGHPTLLNADPSPHRLQALAAAYPGTYLLADTPIATALPLVPVGEEQAVDGLGEPPRIPAGRVVAIAFTSGSTGQPTAHPKPWGALVAAALAAAERFGLRPEDGPPSSVLATVPPQHMYGFETTIMLPLQAALACHAGEAFFPSDVLDALDALPPRRLLVTTPLHLRALLAEGRRPAPLSAVISATAPLAMSMAEAVERDWGVPMLEIYGASEAGSMASRRTAFEPDWLPYRGIRMGQGEVEVPGLGAVPLADATEPAPGGRFRLLGRRADLVKLGGRRASLAELNRLLAEVEGVEDGVFVAPEDIERNPAARLSAYVVAPGRSAEEILSALRLRLEPVFLPRPLVLVPALPRNGLGKLTQAALAELRMAAAGP</sequence>
<dbReference type="PANTHER" id="PTHR43767:SF8">
    <property type="entry name" value="LONG-CHAIN-FATTY-ACID--COA LIGASE"/>
    <property type="match status" value="1"/>
</dbReference>
<evidence type="ECO:0000313" key="3">
    <source>
        <dbReference type="EMBL" id="SDC94216.1"/>
    </source>
</evidence>
<dbReference type="PANTHER" id="PTHR43767">
    <property type="entry name" value="LONG-CHAIN-FATTY-ACID--COA LIGASE"/>
    <property type="match status" value="1"/>
</dbReference>
<dbReference type="RefSeq" id="WP_143018080.1">
    <property type="nucleotide sequence ID" value="NZ_FMZX01000003.1"/>
</dbReference>
<dbReference type="AlphaFoldDB" id="A0A1G6QR68"/>
<protein>
    <submittedName>
        <fullName evidence="3">Acyl-coenzyme A synthetase/AMP-(Fatty) acid ligase</fullName>
    </submittedName>
</protein>
<reference evidence="3 4" key="1">
    <citation type="submission" date="2016-10" db="EMBL/GenBank/DDBJ databases">
        <authorList>
            <person name="de Groot N.N."/>
        </authorList>
    </citation>
    <scope>NUCLEOTIDE SEQUENCE [LARGE SCALE GENOMIC DNA]</scope>
    <source>
        <strain evidence="3 4">CPCC 100156</strain>
    </source>
</reference>
<accession>A0A1G6QR68</accession>
<dbReference type="STRING" id="938405.SAMN02927895_02672"/>
<dbReference type="InterPro" id="IPR045851">
    <property type="entry name" value="AMP-bd_C_sf"/>
</dbReference>
<organism evidence="3 4">
    <name type="scientific">Belnapia rosea</name>
    <dbReference type="NCBI Taxonomy" id="938405"/>
    <lineage>
        <taxon>Bacteria</taxon>
        <taxon>Pseudomonadati</taxon>
        <taxon>Pseudomonadota</taxon>
        <taxon>Alphaproteobacteria</taxon>
        <taxon>Acetobacterales</taxon>
        <taxon>Roseomonadaceae</taxon>
        <taxon>Belnapia</taxon>
    </lineage>
</organism>
<name>A0A1G6QR68_9PROT</name>
<dbReference type="Gene3D" id="3.30.300.30">
    <property type="match status" value="1"/>
</dbReference>
<evidence type="ECO:0000313" key="4">
    <source>
        <dbReference type="Proteomes" id="UP000198925"/>
    </source>
</evidence>
<dbReference type="InterPro" id="IPR000873">
    <property type="entry name" value="AMP-dep_synth/lig_dom"/>
</dbReference>
<dbReference type="Gene3D" id="3.40.50.12780">
    <property type="entry name" value="N-terminal domain of ligase-like"/>
    <property type="match status" value="1"/>
</dbReference>
<dbReference type="Proteomes" id="UP000198925">
    <property type="component" value="Unassembled WGS sequence"/>
</dbReference>
<evidence type="ECO:0000256" key="1">
    <source>
        <dbReference type="ARBA" id="ARBA00022598"/>
    </source>
</evidence>
<dbReference type="InterPro" id="IPR042099">
    <property type="entry name" value="ANL_N_sf"/>
</dbReference>
<dbReference type="SUPFAM" id="SSF56801">
    <property type="entry name" value="Acetyl-CoA synthetase-like"/>
    <property type="match status" value="1"/>
</dbReference>
<evidence type="ECO:0000259" key="2">
    <source>
        <dbReference type="Pfam" id="PF00501"/>
    </source>
</evidence>
<dbReference type="InterPro" id="IPR050237">
    <property type="entry name" value="ATP-dep_AMP-bd_enzyme"/>
</dbReference>
<feature type="domain" description="AMP-dependent synthetase/ligase" evidence="2">
    <location>
        <begin position="110"/>
        <end position="287"/>
    </location>
</feature>
<keyword evidence="4" id="KW-1185">Reference proteome</keyword>
<proteinExistence type="predicted"/>
<keyword evidence="1 3" id="KW-0436">Ligase</keyword>
<dbReference type="Pfam" id="PF00501">
    <property type="entry name" value="AMP-binding"/>
    <property type="match status" value="1"/>
</dbReference>
<dbReference type="EMBL" id="FMZX01000003">
    <property type="protein sequence ID" value="SDC94216.1"/>
    <property type="molecule type" value="Genomic_DNA"/>
</dbReference>
<dbReference type="GO" id="GO:0016874">
    <property type="term" value="F:ligase activity"/>
    <property type="evidence" value="ECO:0007669"/>
    <property type="project" value="UniProtKB-KW"/>
</dbReference>